<dbReference type="InterPro" id="IPR036291">
    <property type="entry name" value="NAD(P)-bd_dom_sf"/>
</dbReference>
<comment type="similarity">
    <text evidence="1">Belongs to the short-chain dehydrogenases/reductases (SDR) family.</text>
</comment>
<dbReference type="PANTHER" id="PTHR42760:SF135">
    <property type="entry name" value="BLL7886 PROTEIN"/>
    <property type="match status" value="1"/>
</dbReference>
<dbReference type="EMBL" id="CAEZYW010000090">
    <property type="protein sequence ID" value="CAB4739957.1"/>
    <property type="molecule type" value="Genomic_DNA"/>
</dbReference>
<dbReference type="GO" id="GO:0016616">
    <property type="term" value="F:oxidoreductase activity, acting on the CH-OH group of donors, NAD or NADP as acceptor"/>
    <property type="evidence" value="ECO:0007669"/>
    <property type="project" value="TreeGrafter"/>
</dbReference>
<proteinExistence type="inferred from homology"/>
<reference evidence="3" key="1">
    <citation type="submission" date="2020-05" db="EMBL/GenBank/DDBJ databases">
        <authorList>
            <person name="Chiriac C."/>
            <person name="Salcher M."/>
            <person name="Ghai R."/>
            <person name="Kavagutti S V."/>
        </authorList>
    </citation>
    <scope>NUCLEOTIDE SEQUENCE</scope>
</reference>
<feature type="domain" description="Rhodanese" evidence="2">
    <location>
        <begin position="30"/>
        <end position="82"/>
    </location>
</feature>
<dbReference type="PROSITE" id="PS50206">
    <property type="entry name" value="RHODANESE_3"/>
    <property type="match status" value="1"/>
</dbReference>
<evidence type="ECO:0000256" key="1">
    <source>
        <dbReference type="ARBA" id="ARBA00006484"/>
    </source>
</evidence>
<dbReference type="GO" id="GO:0030497">
    <property type="term" value="P:fatty acid elongation"/>
    <property type="evidence" value="ECO:0007669"/>
    <property type="project" value="TreeGrafter"/>
</dbReference>
<dbReference type="InterPro" id="IPR001763">
    <property type="entry name" value="Rhodanese-like_dom"/>
</dbReference>
<evidence type="ECO:0000313" key="3">
    <source>
        <dbReference type="EMBL" id="CAB4739957.1"/>
    </source>
</evidence>
<dbReference type="InterPro" id="IPR002347">
    <property type="entry name" value="SDR_fam"/>
</dbReference>
<name>A0A6J6SZB2_9ZZZZ</name>
<dbReference type="PRINTS" id="PR00081">
    <property type="entry name" value="GDHRDH"/>
</dbReference>
<sequence>MVGIEGSTAIITGGTRGIGLAAARGLGALGATVVLIGQDASRAAAAAASLQEQGIDAIGAACDVTDYDSLAALASELGPLGEADILIASAGVMSERMSKTLRTTAAEWQRVMSINVDGVFNAMSVFGPGMVERRVGRIIAVSACLGRFTGPGTSGGLAPYRVSKAAVNALVKNLAAEMQFGKRGVLVDAMCPNHCRTDMGGPDAPRSAEEGADTIVWLATRDSLLPDGSPAPSGFLWEDRQVIPW</sequence>
<dbReference type="Pfam" id="PF00106">
    <property type="entry name" value="adh_short"/>
    <property type="match status" value="1"/>
</dbReference>
<protein>
    <submittedName>
        <fullName evidence="3">Unannotated protein</fullName>
    </submittedName>
</protein>
<dbReference type="AlphaFoldDB" id="A0A6J6SZB2"/>
<dbReference type="PANTHER" id="PTHR42760">
    <property type="entry name" value="SHORT-CHAIN DEHYDROGENASES/REDUCTASES FAMILY MEMBER"/>
    <property type="match status" value="1"/>
</dbReference>
<dbReference type="PRINTS" id="PR00080">
    <property type="entry name" value="SDRFAMILY"/>
</dbReference>
<dbReference type="SUPFAM" id="SSF51735">
    <property type="entry name" value="NAD(P)-binding Rossmann-fold domains"/>
    <property type="match status" value="1"/>
</dbReference>
<evidence type="ECO:0000259" key="2">
    <source>
        <dbReference type="PROSITE" id="PS50206"/>
    </source>
</evidence>
<organism evidence="3">
    <name type="scientific">freshwater metagenome</name>
    <dbReference type="NCBI Taxonomy" id="449393"/>
    <lineage>
        <taxon>unclassified sequences</taxon>
        <taxon>metagenomes</taxon>
        <taxon>ecological metagenomes</taxon>
    </lineage>
</organism>
<accession>A0A6J6SZB2</accession>
<dbReference type="Gene3D" id="3.40.50.720">
    <property type="entry name" value="NAD(P)-binding Rossmann-like Domain"/>
    <property type="match status" value="1"/>
</dbReference>
<gene>
    <name evidence="3" type="ORF">UFOPK2786_00718</name>
</gene>